<keyword evidence="2" id="KW-1185">Reference proteome</keyword>
<organism evidence="1 2">
    <name type="scientific">Anabaena subtropica FACHB-260</name>
    <dbReference type="NCBI Taxonomy" id="2692884"/>
    <lineage>
        <taxon>Bacteria</taxon>
        <taxon>Bacillati</taxon>
        <taxon>Cyanobacteriota</taxon>
        <taxon>Cyanophyceae</taxon>
        <taxon>Nostocales</taxon>
        <taxon>Nostocaceae</taxon>
        <taxon>Anabaena</taxon>
    </lineage>
</organism>
<accession>A0ABR8CU05</accession>
<evidence type="ECO:0000313" key="2">
    <source>
        <dbReference type="Proteomes" id="UP000607281"/>
    </source>
</evidence>
<evidence type="ECO:0000313" key="1">
    <source>
        <dbReference type="EMBL" id="MBD2346256.1"/>
    </source>
</evidence>
<gene>
    <name evidence="1" type="ORF">H6G18_19200</name>
</gene>
<dbReference type="Proteomes" id="UP000607281">
    <property type="component" value="Unassembled WGS sequence"/>
</dbReference>
<dbReference type="RefSeq" id="WP_190408677.1">
    <property type="nucleotide sequence ID" value="NZ_JACJRF010000039.1"/>
</dbReference>
<reference evidence="1 2" key="1">
    <citation type="journal article" date="2020" name="ISME J.">
        <title>Comparative genomics reveals insights into cyanobacterial evolution and habitat adaptation.</title>
        <authorList>
            <person name="Chen M.Y."/>
            <person name="Teng W.K."/>
            <person name="Zhao L."/>
            <person name="Hu C.X."/>
            <person name="Zhou Y.K."/>
            <person name="Han B.P."/>
            <person name="Song L.R."/>
            <person name="Shu W.S."/>
        </authorList>
    </citation>
    <scope>NUCLEOTIDE SEQUENCE [LARGE SCALE GENOMIC DNA]</scope>
    <source>
        <strain evidence="1 2">FACHB-260</strain>
    </source>
</reference>
<dbReference type="EMBL" id="JACJRF010000039">
    <property type="protein sequence ID" value="MBD2346256.1"/>
    <property type="molecule type" value="Genomic_DNA"/>
</dbReference>
<proteinExistence type="predicted"/>
<protein>
    <submittedName>
        <fullName evidence="1">Uncharacterized protein</fullName>
    </submittedName>
</protein>
<name>A0ABR8CU05_9NOST</name>
<sequence length="217" mass="24993">MPSIGSLNDNSTQEVAELKTKFPSLASPSTSATNKLKFNPSQSYEELENENIEIAKWASYWLCKENSKVKNRTNPFIERIQTNFLVVSSFSAEISNQVINTGSVALVNNFLNEIRSLYILSHTVEILQYLNEKKHLISILIEAHEKIKNIFNNEKNVLRVVYDPEIIGWKKLIIEIHTNLDVDEAFDKLKALDNLWWLDISFKFGNDLEINISFDEI</sequence>
<comment type="caution">
    <text evidence="1">The sequence shown here is derived from an EMBL/GenBank/DDBJ whole genome shotgun (WGS) entry which is preliminary data.</text>
</comment>